<comment type="caution">
    <text evidence="3">The sequence shown here is derived from an EMBL/GenBank/DDBJ whole genome shotgun (WGS) entry which is preliminary data.</text>
</comment>
<dbReference type="EMBL" id="JADWDC010000019">
    <property type="protein sequence ID" value="MCC0177248.1"/>
    <property type="molecule type" value="Genomic_DNA"/>
</dbReference>
<organism evidence="3 4">
    <name type="scientific">Waterburya agarophytonicola KI4</name>
    <dbReference type="NCBI Taxonomy" id="2874699"/>
    <lineage>
        <taxon>Bacteria</taxon>
        <taxon>Bacillati</taxon>
        <taxon>Cyanobacteriota</taxon>
        <taxon>Cyanophyceae</taxon>
        <taxon>Pleurocapsales</taxon>
        <taxon>Hyellaceae</taxon>
        <taxon>Waterburya</taxon>
        <taxon>Waterburya agarophytonicola</taxon>
    </lineage>
</organism>
<proteinExistence type="predicted"/>
<dbReference type="PROSITE" id="PS50005">
    <property type="entry name" value="TPR"/>
    <property type="match status" value="1"/>
</dbReference>
<dbReference type="InterPro" id="IPR011990">
    <property type="entry name" value="TPR-like_helical_dom_sf"/>
</dbReference>
<accession>A0A964BRJ2</accession>
<protein>
    <submittedName>
        <fullName evidence="3">Tetratricopeptide repeat protein</fullName>
    </submittedName>
</protein>
<evidence type="ECO:0000313" key="4">
    <source>
        <dbReference type="Proteomes" id="UP000729733"/>
    </source>
</evidence>
<keyword evidence="4" id="KW-1185">Reference proteome</keyword>
<dbReference type="SUPFAM" id="SSF48452">
    <property type="entry name" value="TPR-like"/>
    <property type="match status" value="1"/>
</dbReference>
<dbReference type="InterPro" id="IPR019734">
    <property type="entry name" value="TPR_rpt"/>
</dbReference>
<dbReference type="AlphaFoldDB" id="A0A964BRJ2"/>
<feature type="repeat" description="TPR" evidence="1">
    <location>
        <begin position="83"/>
        <end position="116"/>
    </location>
</feature>
<dbReference type="RefSeq" id="WP_229640303.1">
    <property type="nucleotide sequence ID" value="NZ_JADWDC010000019.1"/>
</dbReference>
<dbReference type="Proteomes" id="UP000729733">
    <property type="component" value="Unassembled WGS sequence"/>
</dbReference>
<reference evidence="3" key="1">
    <citation type="journal article" date="2021" name="Antonie Van Leeuwenhoek">
        <title>Draft genome and description of Waterburya agarophytonicola gen. nov. sp. nov. (Pleurocapsales, Cyanobacteria): a seaweed symbiont.</title>
        <authorList>
            <person name="Bonthond G."/>
            <person name="Shalygin S."/>
            <person name="Bayer T."/>
            <person name="Weinberger F."/>
        </authorList>
    </citation>
    <scope>NUCLEOTIDE SEQUENCE</scope>
    <source>
        <strain evidence="3">KI4</strain>
    </source>
</reference>
<feature type="region of interest" description="Disordered" evidence="2">
    <location>
        <begin position="1"/>
        <end position="23"/>
    </location>
</feature>
<gene>
    <name evidence="3" type="ORF">I4641_09690</name>
</gene>
<keyword evidence="1" id="KW-0802">TPR repeat</keyword>
<sequence>MFIKTQEQQTDRGTENLPEDTVSKQEQTKLADALTAYLQSIKVNEAQPAWIYGNTITLSAQINRFDIGIALKEKAQKLYPEDESISRAIALLYEKQNLQEQAIEFYQKSIELNPVQPEWIYLKLFDLLIENKLIKQAEDIRNQGLKYFPQSTKLQSKYTEALAKSSNKVDLNCTSILNSKSARATPKSVEHNVELNVAQVRRQLMDSSIVEQYEIILEQMLYHGDQATQKMDKATLIHCLAEIKTDIHYLKTKFLEPPAATVDPQAKQNVDLEKIVDLVRPIPLKCELKNRIVGSGWHGAEKHGRWTGPGTLASIVLPYPVAGNYRLEIIVRSEAKPGLLKTLKIHLNDQPLDISIDLEKASFPSVIRAKIAIESQNQPFLSIDLTIDETVNPQASDTRLIGLLIESISLIPLTSIN</sequence>
<evidence type="ECO:0000256" key="2">
    <source>
        <dbReference type="SAM" id="MobiDB-lite"/>
    </source>
</evidence>
<evidence type="ECO:0000256" key="1">
    <source>
        <dbReference type="PROSITE-ProRule" id="PRU00339"/>
    </source>
</evidence>
<dbReference type="Gene3D" id="1.25.40.10">
    <property type="entry name" value="Tetratricopeptide repeat domain"/>
    <property type="match status" value="1"/>
</dbReference>
<evidence type="ECO:0000313" key="3">
    <source>
        <dbReference type="EMBL" id="MCC0177248.1"/>
    </source>
</evidence>
<name>A0A964BRJ2_9CYAN</name>